<feature type="chain" id="PRO_5046612076" description="Gliding motility-associated C-terminal domain-containing protein" evidence="1">
    <location>
        <begin position="20"/>
        <end position="667"/>
    </location>
</feature>
<dbReference type="InterPro" id="IPR026341">
    <property type="entry name" value="T9SS_type_B"/>
</dbReference>
<organism evidence="2 3">
    <name type="scientific">Emticicia aquatica</name>
    <dbReference type="NCBI Taxonomy" id="1681835"/>
    <lineage>
        <taxon>Bacteria</taxon>
        <taxon>Pseudomonadati</taxon>
        <taxon>Bacteroidota</taxon>
        <taxon>Cytophagia</taxon>
        <taxon>Cytophagales</taxon>
        <taxon>Leadbetterellaceae</taxon>
        <taxon>Emticicia</taxon>
    </lineage>
</organism>
<dbReference type="NCBIfam" id="TIGR04131">
    <property type="entry name" value="Bac_Flav_CTERM"/>
    <property type="match status" value="1"/>
</dbReference>
<keyword evidence="1" id="KW-0732">Signal</keyword>
<comment type="caution">
    <text evidence="2">The sequence shown here is derived from an EMBL/GenBank/DDBJ whole genome shotgun (WGS) entry which is preliminary data.</text>
</comment>
<evidence type="ECO:0000256" key="1">
    <source>
        <dbReference type="SAM" id="SignalP"/>
    </source>
</evidence>
<sequence length="667" mass="74421">MNTFSKIFFLLFVSARVLAQGVCNITTGVERGGFTFDGPSSVCIGQEIKLKDISGGTDVKYVYGYNGENAAKLVNVSSITVPKWTFLAAGQYVILQYGKKNGKDMYYCDVVYVRENNKPDISYEACNNSVIQLTIRNSPANNFDSYRVKWGDGSIDNIPVGTILPYSIKKTFPPSNTQNLLVEGIYTIPNNCPAAQPITVKMDRGEMFPRIEKLELNEDGTEATITLKGNPDAEYNISSRSIDESGNPISFLPDKVKSGVFKMPITDKTKSQCFFVGRSGALCTEYSNEVCTSPFILKPIDDKNEISWQPIPTGQIQNTGVFTFINQVNNQIIREEGNNKTIFSNVNSPYIDNTADCSKKYCYTLSSKVTLAYAGYTTANYVETATVSQKQCINRDSVRPPALTDGFASVTPTNAVSINFTDNSSWTLDRNIYRLYRVESNDFKKIDSVLTVQVLTDAVDASQKSYCYQVSFVDKCDSESELSPAFCSVFLNQASNGLLQWSSTSPFGNTLVNSYVVQSFDELTNLPSIEQTNNPNEHTYKPILDNFEVEAKYRIKIFSADGKESFSNIFSIPIEIKLFLPDAFSPNSDNINDNLEVKGLINRIIDFEIVVYNRWGNAVFSSNSPLETWNGQVQNTLAPTDTYTYKIYAKLNDGKELKKNGKFVLLR</sequence>
<gene>
    <name evidence="2" type="ORF">EMA8858_02889</name>
</gene>
<accession>A0ABN8EYE8</accession>
<evidence type="ECO:0000313" key="2">
    <source>
        <dbReference type="EMBL" id="CAH0996754.1"/>
    </source>
</evidence>
<dbReference type="Proteomes" id="UP000837932">
    <property type="component" value="Unassembled WGS sequence"/>
</dbReference>
<reference evidence="2" key="1">
    <citation type="submission" date="2021-12" db="EMBL/GenBank/DDBJ databases">
        <authorList>
            <person name="Rodrigo-Torres L."/>
            <person name="Arahal R. D."/>
            <person name="Lucena T."/>
        </authorList>
    </citation>
    <scope>NUCLEOTIDE SEQUENCE</scope>
    <source>
        <strain evidence="2">CECT 8858</strain>
    </source>
</reference>
<name>A0ABN8EYE8_9BACT</name>
<evidence type="ECO:0000313" key="3">
    <source>
        <dbReference type="Proteomes" id="UP000837932"/>
    </source>
</evidence>
<dbReference type="Pfam" id="PF13585">
    <property type="entry name" value="CHU_C"/>
    <property type="match status" value="1"/>
</dbReference>
<evidence type="ECO:0008006" key="4">
    <source>
        <dbReference type="Google" id="ProtNLM"/>
    </source>
</evidence>
<dbReference type="RefSeq" id="WP_238807306.1">
    <property type="nucleotide sequence ID" value="NZ_CAKLPY010000002.1"/>
</dbReference>
<feature type="signal peptide" evidence="1">
    <location>
        <begin position="1"/>
        <end position="19"/>
    </location>
</feature>
<protein>
    <recommendedName>
        <fullName evidence="4">Gliding motility-associated C-terminal domain-containing protein</fullName>
    </recommendedName>
</protein>
<dbReference type="EMBL" id="CAKLPY010000002">
    <property type="protein sequence ID" value="CAH0996754.1"/>
    <property type="molecule type" value="Genomic_DNA"/>
</dbReference>
<keyword evidence="3" id="KW-1185">Reference proteome</keyword>
<proteinExistence type="predicted"/>